<proteinExistence type="predicted"/>
<evidence type="ECO:0000313" key="1">
    <source>
        <dbReference type="EMBL" id="PVH65876.1"/>
    </source>
</evidence>
<organism evidence="1">
    <name type="scientific">Panicum hallii</name>
    <dbReference type="NCBI Taxonomy" id="206008"/>
    <lineage>
        <taxon>Eukaryota</taxon>
        <taxon>Viridiplantae</taxon>
        <taxon>Streptophyta</taxon>
        <taxon>Embryophyta</taxon>
        <taxon>Tracheophyta</taxon>
        <taxon>Spermatophyta</taxon>
        <taxon>Magnoliopsida</taxon>
        <taxon>Liliopsida</taxon>
        <taxon>Poales</taxon>
        <taxon>Poaceae</taxon>
        <taxon>PACMAD clade</taxon>
        <taxon>Panicoideae</taxon>
        <taxon>Panicodae</taxon>
        <taxon>Paniceae</taxon>
        <taxon>Panicinae</taxon>
        <taxon>Panicum</taxon>
        <taxon>Panicum sect. Panicum</taxon>
    </lineage>
</organism>
<accession>A0A2T8KUM5</accession>
<reference evidence="1" key="1">
    <citation type="submission" date="2018-04" db="EMBL/GenBank/DDBJ databases">
        <title>WGS assembly of Panicum hallii.</title>
        <authorList>
            <person name="Lovell J."/>
            <person name="Jenkins J."/>
            <person name="Lowry D."/>
            <person name="Mamidi S."/>
            <person name="Sreedasyam A."/>
            <person name="Weng X."/>
            <person name="Barry K."/>
            <person name="Bonette J."/>
            <person name="Campitelli B."/>
            <person name="Daum C."/>
            <person name="Gordon S."/>
            <person name="Gould B."/>
            <person name="Lipzen A."/>
            <person name="Macqueen A."/>
            <person name="Palacio-Mejia J."/>
            <person name="Plott C."/>
            <person name="Shakirov E."/>
            <person name="Shu S."/>
            <person name="Yoshinaga Y."/>
            <person name="Zane M."/>
            <person name="Rokhsar D."/>
            <person name="Grimwood J."/>
            <person name="Schmutz J."/>
            <person name="Juenger T."/>
        </authorList>
    </citation>
    <scope>NUCLEOTIDE SEQUENCE [LARGE SCALE GENOMIC DNA]</scope>
    <source>
        <strain evidence="1">FIL2</strain>
    </source>
</reference>
<dbReference type="EMBL" id="CM008046">
    <property type="protein sequence ID" value="PVH65876.1"/>
    <property type="molecule type" value="Genomic_DNA"/>
</dbReference>
<dbReference type="Gramene" id="PVH65876">
    <property type="protein sequence ID" value="PVH65876"/>
    <property type="gene ID" value="PAHAL_1G094700"/>
</dbReference>
<gene>
    <name evidence="1" type="ORF">PAHAL_1G094700</name>
</gene>
<dbReference type="AlphaFoldDB" id="A0A2T8KUM5"/>
<protein>
    <submittedName>
        <fullName evidence="1">Uncharacterized protein</fullName>
    </submittedName>
</protein>
<name>A0A2T8KUM5_9POAL</name>
<dbReference type="Proteomes" id="UP000243499">
    <property type="component" value="Chromosome 1"/>
</dbReference>
<sequence length="136" mass="16187">MVPGTIPLVLRRFLSELWPAQKAEAVQPVWLCAPQTQHASMRQRDPCTTNVMWRSTEHSVGFATVLHWTYYLRHVLLTDLPSKMCNDWHLFFFYILHSSWCQNYEFIILQIYLRQHPLVVLLIHNIFANKLYDCNI</sequence>